<organism evidence="10 11">
    <name type="scientific">Candidatus Olsenella pullistercoris</name>
    <dbReference type="NCBI Taxonomy" id="2838712"/>
    <lineage>
        <taxon>Bacteria</taxon>
        <taxon>Bacillati</taxon>
        <taxon>Actinomycetota</taxon>
        <taxon>Coriobacteriia</taxon>
        <taxon>Coriobacteriales</taxon>
        <taxon>Atopobiaceae</taxon>
        <taxon>Olsenella</taxon>
    </lineage>
</organism>
<accession>A0A9D2EZD7</accession>
<dbReference type="InterPro" id="IPR012340">
    <property type="entry name" value="NA-bd_OB-fold"/>
</dbReference>
<reference evidence="10" key="2">
    <citation type="submission" date="2021-04" db="EMBL/GenBank/DDBJ databases">
        <authorList>
            <person name="Gilroy R."/>
        </authorList>
    </citation>
    <scope>NUCLEOTIDE SEQUENCE</scope>
    <source>
        <strain evidence="10">ChiHjej12B11-14209</strain>
    </source>
</reference>
<evidence type="ECO:0000256" key="5">
    <source>
        <dbReference type="ARBA" id="ARBA00022839"/>
    </source>
</evidence>
<comment type="subcellular location">
    <subcellularLocation>
        <location evidence="7">Cytoplasm</location>
    </subcellularLocation>
</comment>
<dbReference type="HAMAP" id="MF_01895">
    <property type="entry name" value="RNase_R"/>
    <property type="match status" value="1"/>
</dbReference>
<dbReference type="NCBIfam" id="TIGR00358">
    <property type="entry name" value="3_prime_RNase"/>
    <property type="match status" value="1"/>
</dbReference>
<dbReference type="InterPro" id="IPR040476">
    <property type="entry name" value="CSD2"/>
</dbReference>
<dbReference type="GO" id="GO:0006402">
    <property type="term" value="P:mRNA catabolic process"/>
    <property type="evidence" value="ECO:0007669"/>
    <property type="project" value="TreeGrafter"/>
</dbReference>
<keyword evidence="2 7" id="KW-0963">Cytoplasm</keyword>
<dbReference type="SMART" id="SM00955">
    <property type="entry name" value="RNB"/>
    <property type="match status" value="1"/>
</dbReference>
<dbReference type="PANTHER" id="PTHR23355">
    <property type="entry name" value="RIBONUCLEASE"/>
    <property type="match status" value="1"/>
</dbReference>
<keyword evidence="4 7" id="KW-0378">Hydrolase</keyword>
<dbReference type="GO" id="GO:0005829">
    <property type="term" value="C:cytosol"/>
    <property type="evidence" value="ECO:0007669"/>
    <property type="project" value="TreeGrafter"/>
</dbReference>
<evidence type="ECO:0000313" key="10">
    <source>
        <dbReference type="EMBL" id="HIZ46437.1"/>
    </source>
</evidence>
<dbReference type="CDD" id="cd04471">
    <property type="entry name" value="S1_RNase_R"/>
    <property type="match status" value="1"/>
</dbReference>
<evidence type="ECO:0000256" key="6">
    <source>
        <dbReference type="ARBA" id="ARBA00022884"/>
    </source>
</evidence>
<feature type="domain" description="S1 motif" evidence="9">
    <location>
        <begin position="584"/>
        <end position="665"/>
    </location>
</feature>
<dbReference type="NCBIfam" id="TIGR02063">
    <property type="entry name" value="RNase_R"/>
    <property type="match status" value="1"/>
</dbReference>
<dbReference type="EC" id="3.1.13.1" evidence="7"/>
<sequence>MGRSRPHRGSRRRGRSGGPRPRGRTITGTLVVSRPGAAHVETAEGDFELLARGQREAMNGDEVEVALVERRGMPPRAVVHSVMARAVETFLGTYAQAGPLGAVTPLDSRIGHDFFVVPEDPSPARLGVGEGDVVVARITEYPTRASAAVVTIERRVGATGELDLNVESIVASYGLAGDFSRSVQEQAEKIVADVEGALAADPRRRDLRGELCVTVDPADARDFDDAVGARRLPDGGYELSVHIADVTHYVGADTPIDNEAKRRACSAYLVDRVVPMLPERLSNDVCSLRPGEDRLAMSVVMRLDARGRALGAKMIASAIRSAARLGYDEVDALLDTGAPVAGGEKVAELLRVLDEIRALRERVRQERGAIEFETVEAKVTLDSDGHPTGVSVRRRTRATGLIEEAMLLANECVARRLADAEAPAAYRVHEQPIEEDLRAVLQPLRELGVVDGETSVGLLAGDPFAIQAILGRAQGTPAAYPTNALLLRAQRRAVYLPQNLGHYALGARAYCHFTSPIRRYPDVLVHRALKALIAGRIEGKEMRDQAAALPQLCRTCSERERAADAAGRASQKVKMAELFSGRVGERFSGVVSGCGSFGVFVTLDDTCAEGLVPVRALGNEWFAYDEARMTLTGEESGKTWGLGRRVAVEVTGVDVARGRIDFALAGR</sequence>
<evidence type="ECO:0000256" key="3">
    <source>
        <dbReference type="ARBA" id="ARBA00022722"/>
    </source>
</evidence>
<evidence type="ECO:0000256" key="8">
    <source>
        <dbReference type="SAM" id="MobiDB-lite"/>
    </source>
</evidence>
<comment type="similarity">
    <text evidence="7">Belongs to the RNR ribonuclease family. RNase R subfamily.</text>
</comment>
<comment type="catalytic activity">
    <reaction evidence="1 7">
        <text>Exonucleolytic cleavage in the 3'- to 5'-direction to yield nucleoside 5'-phosphates.</text>
        <dbReference type="EC" id="3.1.13.1"/>
    </reaction>
</comment>
<dbReference type="PROSITE" id="PS50126">
    <property type="entry name" value="S1"/>
    <property type="match status" value="1"/>
</dbReference>
<evidence type="ECO:0000259" key="9">
    <source>
        <dbReference type="PROSITE" id="PS50126"/>
    </source>
</evidence>
<gene>
    <name evidence="7 10" type="primary">rnr</name>
    <name evidence="10" type="ORF">IAA19_05390</name>
</gene>
<evidence type="ECO:0000256" key="7">
    <source>
        <dbReference type="HAMAP-Rule" id="MF_01895"/>
    </source>
</evidence>
<dbReference type="Gene3D" id="2.40.50.140">
    <property type="entry name" value="Nucleic acid-binding proteins"/>
    <property type="match status" value="1"/>
</dbReference>
<name>A0A9D2EZD7_9ACTN</name>
<comment type="caution">
    <text evidence="10">The sequence shown here is derived from an EMBL/GenBank/DDBJ whole genome shotgun (WGS) entry which is preliminary data.</text>
</comment>
<proteinExistence type="inferred from homology"/>
<dbReference type="GO" id="GO:0003723">
    <property type="term" value="F:RNA binding"/>
    <property type="evidence" value="ECO:0007669"/>
    <property type="project" value="UniProtKB-UniRule"/>
</dbReference>
<dbReference type="Pfam" id="PF00575">
    <property type="entry name" value="S1"/>
    <property type="match status" value="1"/>
</dbReference>
<dbReference type="Proteomes" id="UP000824062">
    <property type="component" value="Unassembled WGS sequence"/>
</dbReference>
<dbReference type="Pfam" id="PF17876">
    <property type="entry name" value="CSD2"/>
    <property type="match status" value="1"/>
</dbReference>
<evidence type="ECO:0000313" key="11">
    <source>
        <dbReference type="Proteomes" id="UP000824062"/>
    </source>
</evidence>
<dbReference type="EMBL" id="DXBM01000046">
    <property type="protein sequence ID" value="HIZ46437.1"/>
    <property type="molecule type" value="Genomic_DNA"/>
</dbReference>
<evidence type="ECO:0000256" key="2">
    <source>
        <dbReference type="ARBA" id="ARBA00022490"/>
    </source>
</evidence>
<keyword evidence="5 7" id="KW-0269">Exonuclease</keyword>
<dbReference type="InterPro" id="IPR004476">
    <property type="entry name" value="RNase_II/RNase_R"/>
</dbReference>
<dbReference type="SMART" id="SM00316">
    <property type="entry name" value="S1"/>
    <property type="match status" value="1"/>
</dbReference>
<keyword evidence="3 7" id="KW-0540">Nuclease</keyword>
<reference evidence="10" key="1">
    <citation type="journal article" date="2021" name="PeerJ">
        <title>Extensive microbial diversity within the chicken gut microbiome revealed by metagenomics and culture.</title>
        <authorList>
            <person name="Gilroy R."/>
            <person name="Ravi A."/>
            <person name="Getino M."/>
            <person name="Pursley I."/>
            <person name="Horton D.L."/>
            <person name="Alikhan N.F."/>
            <person name="Baker D."/>
            <person name="Gharbi K."/>
            <person name="Hall N."/>
            <person name="Watson M."/>
            <person name="Adriaenssens E.M."/>
            <person name="Foster-Nyarko E."/>
            <person name="Jarju S."/>
            <person name="Secka A."/>
            <person name="Antonio M."/>
            <person name="Oren A."/>
            <person name="Chaudhuri R.R."/>
            <person name="La Ragione R."/>
            <person name="Hildebrand F."/>
            <person name="Pallen M.J."/>
        </authorList>
    </citation>
    <scope>NUCLEOTIDE SEQUENCE</scope>
    <source>
        <strain evidence="10">ChiHjej12B11-14209</strain>
    </source>
</reference>
<dbReference type="InterPro" id="IPR011805">
    <property type="entry name" value="RNase_R"/>
</dbReference>
<dbReference type="AlphaFoldDB" id="A0A9D2EZD7"/>
<dbReference type="Pfam" id="PF00773">
    <property type="entry name" value="RNB"/>
    <property type="match status" value="1"/>
</dbReference>
<protein>
    <recommendedName>
        <fullName evidence="7">Ribonuclease R</fullName>
        <shortName evidence="7">RNase R</shortName>
        <ecNumber evidence="7">3.1.13.1</ecNumber>
    </recommendedName>
</protein>
<dbReference type="InterPro" id="IPR001900">
    <property type="entry name" value="RNase_II/R"/>
</dbReference>
<comment type="function">
    <text evidence="7">3'-5' exoribonuclease that releases 5'-nucleoside monophosphates and is involved in maturation of structured RNAs.</text>
</comment>
<evidence type="ECO:0000256" key="4">
    <source>
        <dbReference type="ARBA" id="ARBA00022801"/>
    </source>
</evidence>
<dbReference type="GO" id="GO:0008859">
    <property type="term" value="F:exoribonuclease II activity"/>
    <property type="evidence" value="ECO:0007669"/>
    <property type="project" value="UniProtKB-UniRule"/>
</dbReference>
<keyword evidence="6 7" id="KW-0694">RNA-binding</keyword>
<dbReference type="SUPFAM" id="SSF50249">
    <property type="entry name" value="Nucleic acid-binding proteins"/>
    <property type="match status" value="2"/>
</dbReference>
<evidence type="ECO:0000256" key="1">
    <source>
        <dbReference type="ARBA" id="ARBA00001849"/>
    </source>
</evidence>
<dbReference type="InterPro" id="IPR003029">
    <property type="entry name" value="S1_domain"/>
</dbReference>
<dbReference type="PANTHER" id="PTHR23355:SF9">
    <property type="entry name" value="DIS3-LIKE EXONUCLEASE 2"/>
    <property type="match status" value="1"/>
</dbReference>
<feature type="region of interest" description="Disordered" evidence="8">
    <location>
        <begin position="1"/>
        <end position="27"/>
    </location>
</feature>
<feature type="compositionally biased region" description="Basic residues" evidence="8">
    <location>
        <begin position="1"/>
        <end position="15"/>
    </location>
</feature>
<dbReference type="InterPro" id="IPR050180">
    <property type="entry name" value="RNR_Ribonuclease"/>
</dbReference>